<feature type="compositionally biased region" description="Basic residues" evidence="15">
    <location>
        <begin position="541"/>
        <end position="552"/>
    </location>
</feature>
<dbReference type="RefSeq" id="WP_126718998.1">
    <property type="nucleotide sequence ID" value="NZ_RWJF01000001.1"/>
</dbReference>
<evidence type="ECO:0000256" key="2">
    <source>
        <dbReference type="ARBA" id="ARBA00005464"/>
    </source>
</evidence>
<evidence type="ECO:0000256" key="13">
    <source>
        <dbReference type="PROSITE-ProRule" id="PRU00277"/>
    </source>
</evidence>
<dbReference type="SUPFAM" id="SSF109998">
    <property type="entry name" value="Triger factor/SurA peptide-binding domain-like"/>
    <property type="match status" value="1"/>
</dbReference>
<feature type="region of interest" description="Disordered" evidence="15">
    <location>
        <begin position="438"/>
        <end position="552"/>
    </location>
</feature>
<dbReference type="PANTHER" id="PTHR30560">
    <property type="entry name" value="TRIGGER FACTOR CHAPERONE AND PEPTIDYL-PROLYL CIS/TRANS ISOMERASE"/>
    <property type="match status" value="1"/>
</dbReference>
<dbReference type="PANTHER" id="PTHR30560:SF3">
    <property type="entry name" value="TRIGGER FACTOR-LIKE PROTEIN TIG, CHLOROPLASTIC"/>
    <property type="match status" value="1"/>
</dbReference>
<evidence type="ECO:0000256" key="6">
    <source>
        <dbReference type="ARBA" id="ARBA00023110"/>
    </source>
</evidence>
<comment type="similarity">
    <text evidence="2 12 14">Belongs to the FKBP-type PPIase family. Tig subfamily.</text>
</comment>
<accession>A0A3R9Z6Q4</accession>
<proteinExistence type="inferred from homology"/>
<dbReference type="GO" id="GO:0015031">
    <property type="term" value="P:protein transport"/>
    <property type="evidence" value="ECO:0007669"/>
    <property type="project" value="UniProtKB-UniRule"/>
</dbReference>
<evidence type="ECO:0000256" key="7">
    <source>
        <dbReference type="ARBA" id="ARBA00023186"/>
    </source>
</evidence>
<dbReference type="GO" id="GO:0044183">
    <property type="term" value="F:protein folding chaperone"/>
    <property type="evidence" value="ECO:0007669"/>
    <property type="project" value="TreeGrafter"/>
</dbReference>
<evidence type="ECO:0000313" key="17">
    <source>
        <dbReference type="EMBL" id="RST31165.1"/>
    </source>
</evidence>
<dbReference type="Pfam" id="PF05697">
    <property type="entry name" value="Trigger_N"/>
    <property type="match status" value="1"/>
</dbReference>
<dbReference type="Gene3D" id="3.10.50.40">
    <property type="match status" value="1"/>
</dbReference>
<dbReference type="OrthoDB" id="9767721at2"/>
<evidence type="ECO:0000256" key="1">
    <source>
        <dbReference type="ARBA" id="ARBA00000971"/>
    </source>
</evidence>
<keyword evidence="5 12" id="KW-0132">Cell division</keyword>
<dbReference type="GO" id="GO:0043022">
    <property type="term" value="F:ribosome binding"/>
    <property type="evidence" value="ECO:0007669"/>
    <property type="project" value="TreeGrafter"/>
</dbReference>
<dbReference type="PROSITE" id="PS50059">
    <property type="entry name" value="FKBP_PPIASE"/>
    <property type="match status" value="1"/>
</dbReference>
<evidence type="ECO:0000256" key="9">
    <source>
        <dbReference type="ARBA" id="ARBA00023306"/>
    </source>
</evidence>
<feature type="domain" description="PPIase FKBP-type" evidence="16">
    <location>
        <begin position="164"/>
        <end position="232"/>
    </location>
</feature>
<comment type="catalytic activity">
    <reaction evidence="1 12 13">
        <text>[protein]-peptidylproline (omega=180) = [protein]-peptidylproline (omega=0)</text>
        <dbReference type="Rhea" id="RHEA:16237"/>
        <dbReference type="Rhea" id="RHEA-COMP:10747"/>
        <dbReference type="Rhea" id="RHEA-COMP:10748"/>
        <dbReference type="ChEBI" id="CHEBI:83833"/>
        <dbReference type="ChEBI" id="CHEBI:83834"/>
        <dbReference type="EC" id="5.2.1.8"/>
    </reaction>
</comment>
<dbReference type="SUPFAM" id="SSF102735">
    <property type="entry name" value="Trigger factor ribosome-binding domain"/>
    <property type="match status" value="1"/>
</dbReference>
<dbReference type="InterPro" id="IPR008881">
    <property type="entry name" value="Trigger_fac_ribosome-bd_bac"/>
</dbReference>
<keyword evidence="7 12" id="KW-0143">Chaperone</keyword>
<dbReference type="Pfam" id="PF00254">
    <property type="entry name" value="FKBP_C"/>
    <property type="match status" value="1"/>
</dbReference>
<evidence type="ECO:0000256" key="11">
    <source>
        <dbReference type="ARBA" id="ARBA00029986"/>
    </source>
</evidence>
<dbReference type="InterPro" id="IPR001179">
    <property type="entry name" value="PPIase_FKBP_dom"/>
</dbReference>
<evidence type="ECO:0000256" key="4">
    <source>
        <dbReference type="ARBA" id="ARBA00016902"/>
    </source>
</evidence>
<evidence type="ECO:0000256" key="10">
    <source>
        <dbReference type="ARBA" id="ARBA00024849"/>
    </source>
</evidence>
<evidence type="ECO:0000313" key="18">
    <source>
        <dbReference type="Proteomes" id="UP000274661"/>
    </source>
</evidence>
<comment type="subcellular location">
    <subcellularLocation>
        <location evidence="12">Cytoplasm</location>
    </subcellularLocation>
    <text evidence="12">About half TF is bound to the ribosome near the polypeptide exit tunnel while the other half is free in the cytoplasm.</text>
</comment>
<dbReference type="FunFam" id="3.10.50.40:FF:000001">
    <property type="entry name" value="Trigger factor"/>
    <property type="match status" value="1"/>
</dbReference>
<evidence type="ECO:0000256" key="15">
    <source>
        <dbReference type="SAM" id="MobiDB-lite"/>
    </source>
</evidence>
<keyword evidence="12" id="KW-0963">Cytoplasm</keyword>
<keyword evidence="9 12" id="KW-0131">Cell cycle</keyword>
<dbReference type="InterPro" id="IPR036611">
    <property type="entry name" value="Trigger_fac_ribosome-bd_sf"/>
</dbReference>
<gene>
    <name evidence="12" type="primary">tig</name>
    <name evidence="17" type="ORF">HMF7854_10195</name>
</gene>
<dbReference type="InterPro" id="IPR037041">
    <property type="entry name" value="Trigger_fac_C_sf"/>
</dbReference>
<organism evidence="17 18">
    <name type="scientific">Sphingomonas ginkgonis</name>
    <dbReference type="NCBI Taxonomy" id="2315330"/>
    <lineage>
        <taxon>Bacteria</taxon>
        <taxon>Pseudomonadati</taxon>
        <taxon>Pseudomonadota</taxon>
        <taxon>Alphaproteobacteria</taxon>
        <taxon>Sphingomonadales</taxon>
        <taxon>Sphingomonadaceae</taxon>
        <taxon>Sphingomonas</taxon>
    </lineage>
</organism>
<dbReference type="EMBL" id="RWJF01000001">
    <property type="protein sequence ID" value="RST31165.1"/>
    <property type="molecule type" value="Genomic_DNA"/>
</dbReference>
<keyword evidence="8 12" id="KW-0413">Isomerase</keyword>
<dbReference type="GO" id="GO:0043335">
    <property type="term" value="P:protein unfolding"/>
    <property type="evidence" value="ECO:0007669"/>
    <property type="project" value="TreeGrafter"/>
</dbReference>
<dbReference type="GO" id="GO:0051083">
    <property type="term" value="P:'de novo' cotranslational protein folding"/>
    <property type="evidence" value="ECO:0007669"/>
    <property type="project" value="TreeGrafter"/>
</dbReference>
<dbReference type="InterPro" id="IPR046357">
    <property type="entry name" value="PPIase_dom_sf"/>
</dbReference>
<dbReference type="Pfam" id="PF05698">
    <property type="entry name" value="Trigger_C"/>
    <property type="match status" value="1"/>
</dbReference>
<protein>
    <recommendedName>
        <fullName evidence="4 12">Trigger factor</fullName>
        <shortName evidence="12">TF</shortName>
        <ecNumber evidence="3 12">5.2.1.8</ecNumber>
    </recommendedName>
    <alternativeName>
        <fullName evidence="11 12">PPIase</fullName>
    </alternativeName>
</protein>
<dbReference type="InterPro" id="IPR027304">
    <property type="entry name" value="Trigger_fact/SurA_dom_sf"/>
</dbReference>
<dbReference type="InterPro" id="IPR008880">
    <property type="entry name" value="Trigger_fac_C"/>
</dbReference>
<evidence type="ECO:0000256" key="12">
    <source>
        <dbReference type="HAMAP-Rule" id="MF_00303"/>
    </source>
</evidence>
<dbReference type="EC" id="5.2.1.8" evidence="3 12"/>
<evidence type="ECO:0000256" key="8">
    <source>
        <dbReference type="ARBA" id="ARBA00023235"/>
    </source>
</evidence>
<evidence type="ECO:0000256" key="5">
    <source>
        <dbReference type="ARBA" id="ARBA00022618"/>
    </source>
</evidence>
<comment type="caution">
    <text evidence="17">The sequence shown here is derived from an EMBL/GenBank/DDBJ whole genome shotgun (WGS) entry which is preliminary data.</text>
</comment>
<keyword evidence="18" id="KW-1185">Reference proteome</keyword>
<feature type="compositionally biased region" description="Low complexity" evidence="15">
    <location>
        <begin position="476"/>
        <end position="503"/>
    </location>
</feature>
<sequence length="552" mass="59496">MKTVETENEGLKRAYTLTIGADEIDARVDQEIKRLAPQVRMPGFRPGKVPPNLIRKMHGDAIQADALNSAVQQSVQQLMTEQNIRPAMQPEVELGEGYEPGKDAEVKVKLETLPTIEAPKIDGLKLERLSAELDESEVDQKIAELAGSQKRWEDAAEGHAAATGDQVVIDFVGKTGDVAFEGGTGTDMPVEIGSGSLIPGFEDQLVGAKVGDERQLNVTFPDDYPAENLKGKPATFDVTVKAVKTAGEMQIDEDFAKSLGLQSLDQLKGLLRDQAQQELNGLTRTHMKRKLLDQLAESHDFAVPPSMVDAEYQNIMAQLRHEASHDADPDATLKEIEAEADDYRKIAERRVRLGLLLSEIGQANGVEISSQEMNRLIAQAASQYPPADRDRFIQYVQQEPMAAAQLRAPLYEDKVVDFLFSKADVTDRTVSRSEIEADLESEEGHVHGPGCGHDHHDHDHAPAKPAKKAKAKKAEPAAGGDEASVSEAAPAAEATPAVEAKPAKAAKPKAAKPVKGAVEAEPATPQPQGEPDKDGAAAKPAAKKKAAPKKPA</sequence>
<dbReference type="InterPro" id="IPR005215">
    <property type="entry name" value="Trig_fac"/>
</dbReference>
<dbReference type="Gene3D" id="3.30.70.1050">
    <property type="entry name" value="Trigger factor ribosome-binding domain"/>
    <property type="match status" value="1"/>
</dbReference>
<dbReference type="HAMAP" id="MF_00303">
    <property type="entry name" value="Trigger_factor_Tig"/>
    <property type="match status" value="1"/>
</dbReference>
<evidence type="ECO:0000259" key="16">
    <source>
        <dbReference type="PROSITE" id="PS50059"/>
    </source>
</evidence>
<dbReference type="Proteomes" id="UP000274661">
    <property type="component" value="Unassembled WGS sequence"/>
</dbReference>
<evidence type="ECO:0000256" key="14">
    <source>
        <dbReference type="RuleBase" id="RU003914"/>
    </source>
</evidence>
<feature type="compositionally biased region" description="Basic and acidic residues" evidence="15">
    <location>
        <begin position="442"/>
        <end position="462"/>
    </location>
</feature>
<name>A0A3R9Z6Q4_9SPHN</name>
<comment type="function">
    <text evidence="10 12">Involved in protein export. Acts as a chaperone by maintaining the newly synthesized protein in an open conformation. Functions as a peptidyl-prolyl cis-trans isomerase.</text>
</comment>
<dbReference type="GO" id="GO:0005737">
    <property type="term" value="C:cytoplasm"/>
    <property type="evidence" value="ECO:0007669"/>
    <property type="project" value="UniProtKB-SubCell"/>
</dbReference>
<keyword evidence="6 12" id="KW-0697">Rotamase</keyword>
<comment type="domain">
    <text evidence="12">Consists of 3 domains; the N-terminus binds the ribosome, the middle domain has PPIase activity, while the C-terminus has intrinsic chaperone activity on its own.</text>
</comment>
<dbReference type="GO" id="GO:0003755">
    <property type="term" value="F:peptidyl-prolyl cis-trans isomerase activity"/>
    <property type="evidence" value="ECO:0007669"/>
    <property type="project" value="UniProtKB-UniRule"/>
</dbReference>
<reference evidence="17 18" key="1">
    <citation type="submission" date="2018-12" db="EMBL/GenBank/DDBJ databases">
        <title>Sphingomonas sp. HMF7854 Genome sequencing and assembly.</title>
        <authorList>
            <person name="Cha I."/>
            <person name="Kang H."/>
            <person name="Kim H."/>
            <person name="Kang J."/>
            <person name="Joh K."/>
        </authorList>
    </citation>
    <scope>NUCLEOTIDE SEQUENCE [LARGE SCALE GENOMIC DNA]</scope>
    <source>
        <strain evidence="17 18">HMF7854</strain>
    </source>
</reference>
<evidence type="ECO:0000256" key="3">
    <source>
        <dbReference type="ARBA" id="ARBA00013194"/>
    </source>
</evidence>
<dbReference type="Gene3D" id="1.10.3120.10">
    <property type="entry name" value="Trigger factor, C-terminal domain"/>
    <property type="match status" value="1"/>
</dbReference>
<dbReference type="SUPFAM" id="SSF54534">
    <property type="entry name" value="FKBP-like"/>
    <property type="match status" value="1"/>
</dbReference>
<dbReference type="AlphaFoldDB" id="A0A3R9Z6Q4"/>
<dbReference type="NCBIfam" id="TIGR00115">
    <property type="entry name" value="tig"/>
    <property type="match status" value="1"/>
</dbReference>
<dbReference type="GO" id="GO:0051301">
    <property type="term" value="P:cell division"/>
    <property type="evidence" value="ECO:0007669"/>
    <property type="project" value="UniProtKB-KW"/>
</dbReference>